<dbReference type="RefSeq" id="WP_100439470.1">
    <property type="nucleotide sequence ID" value="NZ_CBCPIZ010000010.1"/>
</dbReference>
<feature type="transmembrane region" description="Helical" evidence="1">
    <location>
        <begin position="21"/>
        <end position="39"/>
    </location>
</feature>
<dbReference type="AlphaFoldDB" id="A0A2J0UGX7"/>
<keyword evidence="1" id="KW-0472">Membrane</keyword>
<sequence length="271" mass="28978">MDRERPFSGARRQRGQSLTEVAVLCAVLVPIFLLIPILAKYIHARQATQQAARAIAWEATVSPDYRLPASGRQRDLAVDRYFGRANDPIVSQPQTGARDAAVGDVLMNTFSNQPLVRRGDLALVSYTSTSAGGMMKKIGDVTSMFGSFPPNRNGLTQAQLRLDVQDLKSANGSAAAYLEPFDSLGLKLQATHVVLADPWNAAGSGLKVNSSRSVIAQVKPLVPSQHMAGIAKAFDGLSGIPMIGTLSRLDPGYIAPDVVPVDKLPAYAPSR</sequence>
<comment type="caution">
    <text evidence="2">The sequence shown here is derived from an EMBL/GenBank/DDBJ whole genome shotgun (WGS) entry which is preliminary data.</text>
</comment>
<keyword evidence="1" id="KW-0812">Transmembrane</keyword>
<keyword evidence="1" id="KW-1133">Transmembrane helix</keyword>
<accession>A0A2J0UGX7</accession>
<protein>
    <submittedName>
        <fullName evidence="2">Uncharacterized protein</fullName>
    </submittedName>
</protein>
<evidence type="ECO:0000256" key="1">
    <source>
        <dbReference type="SAM" id="Phobius"/>
    </source>
</evidence>
<dbReference type="EMBL" id="NEQV01000001">
    <property type="protein sequence ID" value="PJL34104.1"/>
    <property type="molecule type" value="Genomic_DNA"/>
</dbReference>
<dbReference type="Proteomes" id="UP000230167">
    <property type="component" value="Unassembled WGS sequence"/>
</dbReference>
<dbReference type="OrthoDB" id="6019921at2"/>
<gene>
    <name evidence="2" type="ORF">B9Y64_03160</name>
</gene>
<reference evidence="2 3" key="1">
    <citation type="journal article" date="2017" name="Front. Microbiol.">
        <title>Double-Face Meets the Bacterial World: The Opportunistic Pathogen Stenotrophomonas maltophilia.</title>
        <authorList>
            <person name="Lira F."/>
            <person name="Berg G."/>
            <person name="Martinez J.L."/>
        </authorList>
    </citation>
    <scope>NUCLEOTIDE SEQUENCE [LARGE SCALE GENOMIC DNA]</scope>
    <source>
        <strain evidence="2 3">EA1</strain>
    </source>
</reference>
<name>A0A2J0UGX7_STEMA</name>
<evidence type="ECO:0000313" key="2">
    <source>
        <dbReference type="EMBL" id="PJL34104.1"/>
    </source>
</evidence>
<proteinExistence type="predicted"/>
<organism evidence="2 3">
    <name type="scientific">Stenotrophomonas maltophilia</name>
    <name type="common">Pseudomonas maltophilia</name>
    <name type="synonym">Xanthomonas maltophilia</name>
    <dbReference type="NCBI Taxonomy" id="40324"/>
    <lineage>
        <taxon>Bacteria</taxon>
        <taxon>Pseudomonadati</taxon>
        <taxon>Pseudomonadota</taxon>
        <taxon>Gammaproteobacteria</taxon>
        <taxon>Lysobacterales</taxon>
        <taxon>Lysobacteraceae</taxon>
        <taxon>Stenotrophomonas</taxon>
        <taxon>Stenotrophomonas maltophilia group</taxon>
    </lineage>
</organism>
<evidence type="ECO:0000313" key="3">
    <source>
        <dbReference type="Proteomes" id="UP000230167"/>
    </source>
</evidence>